<protein>
    <recommendedName>
        <fullName evidence="2">CAAX prenyl protease 2/Lysostaphin resistance protein A-like domain-containing protein</fullName>
    </recommendedName>
</protein>
<proteinExistence type="predicted"/>
<gene>
    <name evidence="3" type="ORF">SAMN05216564_11355</name>
</gene>
<dbReference type="InterPro" id="IPR042150">
    <property type="entry name" value="MmRce1-like"/>
</dbReference>
<sequence length="277" mass="30728">MSRVKPVIREHPCSSFFFLAFLWTYTYDAIIYMAVGPSPGLLLGELPRTWGPLIAAVLVTWLLDGNLREWAGQVTKWRVKPRWYVIAIGLPFLFANGLAESGIHLIAGGSIEVLPSPWWHYVLNFVVVLFFAGALEEFGWRGFAQPRLQERYSAFVAALGIGGIWVIWHLPLFYLFDFAAYDTAALWGTFGVWLIARSVVFAWIYNSTGGSLLFPMLMHALGNLPQVMVPATELDGIGQYSGEILLVLFCIGLVVAYGPSYLAASQPDPLVPGDPAR</sequence>
<evidence type="ECO:0000313" key="4">
    <source>
        <dbReference type="Proteomes" id="UP000199079"/>
    </source>
</evidence>
<evidence type="ECO:0000259" key="2">
    <source>
        <dbReference type="Pfam" id="PF02517"/>
    </source>
</evidence>
<feature type="non-terminal residue" evidence="3">
    <location>
        <position position="277"/>
    </location>
</feature>
<dbReference type="PANTHER" id="PTHR35797">
    <property type="entry name" value="PROTEASE-RELATED"/>
    <property type="match status" value="1"/>
</dbReference>
<feature type="transmembrane region" description="Helical" evidence="1">
    <location>
        <begin position="118"/>
        <end position="140"/>
    </location>
</feature>
<dbReference type="GO" id="GO:0004175">
    <property type="term" value="F:endopeptidase activity"/>
    <property type="evidence" value="ECO:0007669"/>
    <property type="project" value="UniProtKB-ARBA"/>
</dbReference>
<evidence type="ECO:0000313" key="3">
    <source>
        <dbReference type="EMBL" id="SDY89753.1"/>
    </source>
</evidence>
<keyword evidence="1" id="KW-0812">Transmembrane</keyword>
<organism evidence="3 4">
    <name type="scientific">Halopenitus persicus</name>
    <dbReference type="NCBI Taxonomy" id="1048396"/>
    <lineage>
        <taxon>Archaea</taxon>
        <taxon>Methanobacteriati</taxon>
        <taxon>Methanobacteriota</taxon>
        <taxon>Stenosarchaea group</taxon>
        <taxon>Halobacteria</taxon>
        <taxon>Halobacteriales</taxon>
        <taxon>Haloferacaceae</taxon>
        <taxon>Halopenitus</taxon>
    </lineage>
</organism>
<dbReference type="EMBL" id="FNPC01000013">
    <property type="protein sequence ID" value="SDY89753.1"/>
    <property type="molecule type" value="Genomic_DNA"/>
</dbReference>
<feature type="transmembrane region" description="Helical" evidence="1">
    <location>
        <begin position="83"/>
        <end position="106"/>
    </location>
</feature>
<evidence type="ECO:0000256" key="1">
    <source>
        <dbReference type="SAM" id="Phobius"/>
    </source>
</evidence>
<keyword evidence="1" id="KW-1133">Transmembrane helix</keyword>
<keyword evidence="4" id="KW-1185">Reference proteome</keyword>
<dbReference type="Proteomes" id="UP000199079">
    <property type="component" value="Unassembled WGS sequence"/>
</dbReference>
<dbReference type="Pfam" id="PF02517">
    <property type="entry name" value="Rce1-like"/>
    <property type="match status" value="1"/>
</dbReference>
<feature type="transmembrane region" description="Helical" evidence="1">
    <location>
        <begin position="152"/>
        <end position="172"/>
    </location>
</feature>
<name>A0A1H3NLX4_9EURY</name>
<reference evidence="4" key="1">
    <citation type="submission" date="2016-10" db="EMBL/GenBank/DDBJ databases">
        <authorList>
            <person name="Varghese N."/>
            <person name="Submissions S."/>
        </authorList>
    </citation>
    <scope>NUCLEOTIDE SEQUENCE [LARGE SCALE GENOMIC DNA]</scope>
    <source>
        <strain evidence="4">DC30,IBRC 10041,KCTC 4046</strain>
    </source>
</reference>
<keyword evidence="1" id="KW-0472">Membrane</keyword>
<feature type="transmembrane region" description="Helical" evidence="1">
    <location>
        <begin position="47"/>
        <end position="63"/>
    </location>
</feature>
<dbReference type="OrthoDB" id="28575at2157"/>
<dbReference type="AlphaFoldDB" id="A0A1H3NLX4"/>
<accession>A0A1H3NLX4</accession>
<feature type="transmembrane region" description="Helical" evidence="1">
    <location>
        <begin position="12"/>
        <end position="35"/>
    </location>
</feature>
<dbReference type="InterPro" id="IPR003675">
    <property type="entry name" value="Rce1/LyrA-like_dom"/>
</dbReference>
<dbReference type="PANTHER" id="PTHR35797:SF1">
    <property type="entry name" value="PROTEASE"/>
    <property type="match status" value="1"/>
</dbReference>
<feature type="transmembrane region" description="Helical" evidence="1">
    <location>
        <begin position="184"/>
        <end position="205"/>
    </location>
</feature>
<feature type="domain" description="CAAX prenyl protease 2/Lysostaphin resistance protein A-like" evidence="2">
    <location>
        <begin position="119"/>
        <end position="224"/>
    </location>
</feature>
<feature type="transmembrane region" description="Helical" evidence="1">
    <location>
        <begin position="244"/>
        <end position="264"/>
    </location>
</feature>
<dbReference type="RefSeq" id="WP_092735005.1">
    <property type="nucleotide sequence ID" value="NZ_FNPC01000013.1"/>
</dbReference>
<dbReference type="GO" id="GO:0080120">
    <property type="term" value="P:CAAX-box protein maturation"/>
    <property type="evidence" value="ECO:0007669"/>
    <property type="project" value="UniProtKB-ARBA"/>
</dbReference>